<dbReference type="InterPro" id="IPR005225">
    <property type="entry name" value="Small_GTP-bd"/>
</dbReference>
<organism evidence="2 3">
    <name type="scientific">Novipirellula galeiformis</name>
    <dbReference type="NCBI Taxonomy" id="2528004"/>
    <lineage>
        <taxon>Bacteria</taxon>
        <taxon>Pseudomonadati</taxon>
        <taxon>Planctomycetota</taxon>
        <taxon>Planctomycetia</taxon>
        <taxon>Pirellulales</taxon>
        <taxon>Pirellulaceae</taxon>
        <taxon>Novipirellula</taxon>
    </lineage>
</organism>
<evidence type="ECO:0000259" key="1">
    <source>
        <dbReference type="PROSITE" id="PS51709"/>
    </source>
</evidence>
<feature type="domain" description="TrmE-type G" evidence="1">
    <location>
        <begin position="298"/>
        <end position="442"/>
    </location>
</feature>
<dbReference type="GO" id="GO:0005829">
    <property type="term" value="C:cytosol"/>
    <property type="evidence" value="ECO:0007669"/>
    <property type="project" value="TreeGrafter"/>
</dbReference>
<proteinExistence type="predicted"/>
<dbReference type="PANTHER" id="PTHR42714:SF2">
    <property type="entry name" value="TRNA MODIFICATION GTPASE GTPBP3, MITOCHONDRIAL"/>
    <property type="match status" value="1"/>
</dbReference>
<dbReference type="EMBL" id="SJPT01000011">
    <property type="protein sequence ID" value="TWU17570.1"/>
    <property type="molecule type" value="Genomic_DNA"/>
</dbReference>
<dbReference type="SUPFAM" id="SSF52540">
    <property type="entry name" value="P-loop containing nucleoside triphosphate hydrolases"/>
    <property type="match status" value="1"/>
</dbReference>
<dbReference type="InterPro" id="IPR027266">
    <property type="entry name" value="TrmE/GcvT-like"/>
</dbReference>
<keyword evidence="3" id="KW-1185">Reference proteome</keyword>
<dbReference type="GO" id="GO:0002098">
    <property type="term" value="P:tRNA wobble uridine modification"/>
    <property type="evidence" value="ECO:0007669"/>
    <property type="project" value="TreeGrafter"/>
</dbReference>
<dbReference type="InterPro" id="IPR027368">
    <property type="entry name" value="MnmE_dom2"/>
</dbReference>
<dbReference type="Gene3D" id="3.30.1360.120">
    <property type="entry name" value="Probable tRNA modification gtpase trme, domain 1"/>
    <property type="match status" value="1"/>
</dbReference>
<dbReference type="PROSITE" id="PS51709">
    <property type="entry name" value="G_TRME"/>
    <property type="match status" value="1"/>
</dbReference>
<dbReference type="GO" id="GO:0030488">
    <property type="term" value="P:tRNA methylation"/>
    <property type="evidence" value="ECO:0007669"/>
    <property type="project" value="TreeGrafter"/>
</dbReference>
<dbReference type="InterPro" id="IPR018948">
    <property type="entry name" value="GTP-bd_TrmE_N"/>
</dbReference>
<sequence length="484" mass="51857">MGLSSWAGVFPYISRFGVSHGSHVQPGLTPKRLMGFLPMIPAYLLRIRRKQWRQFIQLARFVTPKTMSSKKNCGDGKADLHAAASCDGNVCTRLTGAGRSAIAVIGVGGPASRAAVMQCFTAASPRELKSNEIRYGDWHGAVAESSQAAIPSESIVVIMRHEDLFEVHCHGGSAAIDRILADLEQVGITPVDNAAWPHPWPIASPDAVARPLLIREATDTLTQCQTVRTAAVAMDQVRGAMHDWAVKWLGVFAARRDADRAADLPLDRGAINDHLTEFHGEVQSMLDYASVTMRLTAPFRVVLAGRPNVGKSSLINAILGYDRSIATPVAGTTRDVLHAETIIDGLPIRLSDTAGIHDSDESIEREGISRALREASTADLVLAIQTPDTPAIVKGDSQVPQIEVLNKSDLLRGSAAKDVIQTVATTGVGIDVLLAAIANRLADAFPPPSAPAPLNERQVRCLETLRSTTETLALRIALGELVEG</sequence>
<evidence type="ECO:0000313" key="2">
    <source>
        <dbReference type="EMBL" id="TWU17570.1"/>
    </source>
</evidence>
<keyword evidence="2" id="KW-0378">Hydrolase</keyword>
<comment type="caution">
    <text evidence="2">The sequence shown here is derived from an EMBL/GenBank/DDBJ whole genome shotgun (WGS) entry which is preliminary data.</text>
</comment>
<gene>
    <name evidence="2" type="primary">mnmE_2</name>
    <name evidence="2" type="ORF">Pla52o_51260</name>
</gene>
<dbReference type="AlphaFoldDB" id="A0A5C6BZ19"/>
<name>A0A5C6BZ19_9BACT</name>
<dbReference type="InterPro" id="IPR031168">
    <property type="entry name" value="G_TrmE"/>
</dbReference>
<dbReference type="Gene3D" id="1.20.120.430">
    <property type="entry name" value="tRNA modification GTPase MnmE domain 2"/>
    <property type="match status" value="1"/>
</dbReference>
<dbReference type="GO" id="GO:0005525">
    <property type="term" value="F:GTP binding"/>
    <property type="evidence" value="ECO:0007669"/>
    <property type="project" value="InterPro"/>
</dbReference>
<dbReference type="InterPro" id="IPR027417">
    <property type="entry name" value="P-loop_NTPase"/>
</dbReference>
<dbReference type="GO" id="GO:0016787">
    <property type="term" value="F:hydrolase activity"/>
    <property type="evidence" value="ECO:0007669"/>
    <property type="project" value="UniProtKB-KW"/>
</dbReference>
<dbReference type="EC" id="3.6.-.-" evidence="2"/>
<dbReference type="Pfam" id="PF01926">
    <property type="entry name" value="MMR_HSR1"/>
    <property type="match status" value="1"/>
</dbReference>
<dbReference type="Gene3D" id="3.40.50.300">
    <property type="entry name" value="P-loop containing nucleotide triphosphate hydrolases"/>
    <property type="match status" value="1"/>
</dbReference>
<protein>
    <submittedName>
        <fullName evidence="2">tRNA modification GTPase MnmE</fullName>
        <ecNumber evidence="2">3.6.-.-</ecNumber>
    </submittedName>
</protein>
<dbReference type="SUPFAM" id="SSF103025">
    <property type="entry name" value="Folate-binding domain"/>
    <property type="match status" value="1"/>
</dbReference>
<dbReference type="InterPro" id="IPR006073">
    <property type="entry name" value="GTP-bd"/>
</dbReference>
<dbReference type="OrthoDB" id="9805918at2"/>
<accession>A0A5C6BZ19</accession>
<evidence type="ECO:0000313" key="3">
    <source>
        <dbReference type="Proteomes" id="UP000316304"/>
    </source>
</evidence>
<dbReference type="Pfam" id="PF10396">
    <property type="entry name" value="TrmE_N"/>
    <property type="match status" value="1"/>
</dbReference>
<dbReference type="CDD" id="cd04164">
    <property type="entry name" value="trmE"/>
    <property type="match status" value="1"/>
</dbReference>
<dbReference type="Proteomes" id="UP000316304">
    <property type="component" value="Unassembled WGS sequence"/>
</dbReference>
<dbReference type="PANTHER" id="PTHR42714">
    <property type="entry name" value="TRNA MODIFICATION GTPASE GTPBP3"/>
    <property type="match status" value="1"/>
</dbReference>
<reference evidence="2 3" key="1">
    <citation type="submission" date="2019-02" db="EMBL/GenBank/DDBJ databases">
        <title>Deep-cultivation of Planctomycetes and their phenomic and genomic characterization uncovers novel biology.</title>
        <authorList>
            <person name="Wiegand S."/>
            <person name="Jogler M."/>
            <person name="Boedeker C."/>
            <person name="Pinto D."/>
            <person name="Vollmers J."/>
            <person name="Rivas-Marin E."/>
            <person name="Kohn T."/>
            <person name="Peeters S.H."/>
            <person name="Heuer A."/>
            <person name="Rast P."/>
            <person name="Oberbeckmann S."/>
            <person name="Bunk B."/>
            <person name="Jeske O."/>
            <person name="Meyerdierks A."/>
            <person name="Storesund J.E."/>
            <person name="Kallscheuer N."/>
            <person name="Luecker S."/>
            <person name="Lage O.M."/>
            <person name="Pohl T."/>
            <person name="Merkel B.J."/>
            <person name="Hornburger P."/>
            <person name="Mueller R.-W."/>
            <person name="Bruemmer F."/>
            <person name="Labrenz M."/>
            <person name="Spormann A.M."/>
            <person name="Op Den Camp H."/>
            <person name="Overmann J."/>
            <person name="Amann R."/>
            <person name="Jetten M.S.M."/>
            <person name="Mascher T."/>
            <person name="Medema M.H."/>
            <person name="Devos D.P."/>
            <person name="Kaster A.-K."/>
            <person name="Ovreas L."/>
            <person name="Rohde M."/>
            <person name="Galperin M.Y."/>
            <person name="Jogler C."/>
        </authorList>
    </citation>
    <scope>NUCLEOTIDE SEQUENCE [LARGE SCALE GENOMIC DNA]</scope>
    <source>
        <strain evidence="2 3">Pla52o</strain>
    </source>
</reference>
<dbReference type="NCBIfam" id="TIGR00231">
    <property type="entry name" value="small_GTP"/>
    <property type="match status" value="1"/>
</dbReference>